<keyword evidence="1" id="KW-0812">Transmembrane</keyword>
<evidence type="ECO:0000256" key="1">
    <source>
        <dbReference type="SAM" id="Phobius"/>
    </source>
</evidence>
<dbReference type="KEGG" id="cmos:111451392"/>
<feature type="transmembrane region" description="Helical" evidence="1">
    <location>
        <begin position="66"/>
        <end position="86"/>
    </location>
</feature>
<proteinExistence type="predicted"/>
<keyword evidence="2" id="KW-1185">Reference proteome</keyword>
<gene>
    <name evidence="3" type="primary">LOC111451392</name>
</gene>
<dbReference type="Proteomes" id="UP000504609">
    <property type="component" value="Unplaced"/>
</dbReference>
<dbReference type="AlphaFoldDB" id="A0A6J1G6T6"/>
<sequence length="116" mass="13459">MSCQAFQMQIRAGLLVFGTDVFERKYWKASHIKGKFQGKVHRMLQNTHDQSQTFLQYMAFNGDGTLWPFFWFGPACAAMFIVTISYQSCSCFANFLTRLHLQHAYQTGHLDDDIPH</sequence>
<organism evidence="2 3">
    <name type="scientific">Cucurbita moschata</name>
    <name type="common">Winter crookneck squash</name>
    <name type="synonym">Cucurbita pepo var. moschata</name>
    <dbReference type="NCBI Taxonomy" id="3662"/>
    <lineage>
        <taxon>Eukaryota</taxon>
        <taxon>Viridiplantae</taxon>
        <taxon>Streptophyta</taxon>
        <taxon>Embryophyta</taxon>
        <taxon>Tracheophyta</taxon>
        <taxon>Spermatophyta</taxon>
        <taxon>Magnoliopsida</taxon>
        <taxon>eudicotyledons</taxon>
        <taxon>Gunneridae</taxon>
        <taxon>Pentapetalae</taxon>
        <taxon>rosids</taxon>
        <taxon>fabids</taxon>
        <taxon>Cucurbitales</taxon>
        <taxon>Cucurbitaceae</taxon>
        <taxon>Cucurbiteae</taxon>
        <taxon>Cucurbita</taxon>
    </lineage>
</organism>
<evidence type="ECO:0000313" key="2">
    <source>
        <dbReference type="Proteomes" id="UP000504609"/>
    </source>
</evidence>
<name>A0A6J1G6T6_CUCMO</name>
<protein>
    <submittedName>
        <fullName evidence="3">Uncharacterized protein LOC111451392 isoform X1</fullName>
    </submittedName>
</protein>
<dbReference type="RefSeq" id="XP_022947567.1">
    <property type="nucleotide sequence ID" value="XM_023091799.1"/>
</dbReference>
<dbReference type="GeneID" id="111451392"/>
<accession>A0A6J1G6T6</accession>
<keyword evidence="1" id="KW-1133">Transmembrane helix</keyword>
<keyword evidence="1" id="KW-0472">Membrane</keyword>
<evidence type="ECO:0000313" key="3">
    <source>
        <dbReference type="RefSeq" id="XP_022947567.1"/>
    </source>
</evidence>
<reference evidence="3" key="1">
    <citation type="submission" date="2025-08" db="UniProtKB">
        <authorList>
            <consortium name="RefSeq"/>
        </authorList>
    </citation>
    <scope>IDENTIFICATION</scope>
    <source>
        <tissue evidence="3">Young leaves</tissue>
    </source>
</reference>